<evidence type="ECO:0000313" key="3">
    <source>
        <dbReference type="Proteomes" id="UP001321700"/>
    </source>
</evidence>
<dbReference type="RefSeq" id="WP_313874384.1">
    <property type="nucleotide sequence ID" value="NZ_JAVBIK010000001.1"/>
</dbReference>
<organism evidence="2 3">
    <name type="scientific">Rhodoferax potami</name>
    <dbReference type="NCBI Taxonomy" id="3068338"/>
    <lineage>
        <taxon>Bacteria</taxon>
        <taxon>Pseudomonadati</taxon>
        <taxon>Pseudomonadota</taxon>
        <taxon>Betaproteobacteria</taxon>
        <taxon>Burkholderiales</taxon>
        <taxon>Comamonadaceae</taxon>
        <taxon>Rhodoferax</taxon>
    </lineage>
</organism>
<gene>
    <name evidence="2" type="ORF">RAE19_07995</name>
</gene>
<evidence type="ECO:0000259" key="1">
    <source>
        <dbReference type="Pfam" id="PF04536"/>
    </source>
</evidence>
<comment type="caution">
    <text evidence="2">The sequence shown here is derived from an EMBL/GenBank/DDBJ whole genome shotgun (WGS) entry which is preliminary data.</text>
</comment>
<proteinExistence type="predicted"/>
<keyword evidence="3" id="KW-1185">Reference proteome</keyword>
<dbReference type="Proteomes" id="UP001321700">
    <property type="component" value="Unassembled WGS sequence"/>
</dbReference>
<dbReference type="EMBL" id="JAVBIK010000001">
    <property type="protein sequence ID" value="MDT7518645.1"/>
    <property type="molecule type" value="Genomic_DNA"/>
</dbReference>
<dbReference type="Gene3D" id="3.10.310.50">
    <property type="match status" value="1"/>
</dbReference>
<accession>A0ABU3KLT2</accession>
<feature type="domain" description="TPM" evidence="1">
    <location>
        <begin position="27"/>
        <end position="143"/>
    </location>
</feature>
<protein>
    <submittedName>
        <fullName evidence="2">TPM domain-containing protein</fullName>
    </submittedName>
</protein>
<dbReference type="InterPro" id="IPR007621">
    <property type="entry name" value="TPM_dom"/>
</dbReference>
<name>A0ABU3KLT2_9BURK</name>
<dbReference type="Pfam" id="PF04536">
    <property type="entry name" value="TPM_phosphatase"/>
    <property type="match status" value="1"/>
</dbReference>
<evidence type="ECO:0000313" key="2">
    <source>
        <dbReference type="EMBL" id="MDT7518645.1"/>
    </source>
</evidence>
<reference evidence="2 3" key="1">
    <citation type="submission" date="2023-08" db="EMBL/GenBank/DDBJ databases">
        <title>Rhodoferax potami sp. nov. and Rhodoferax mekongensis sp. nov., isolated from the Mekong River in Thailand.</title>
        <authorList>
            <person name="Kitikhun S."/>
            <person name="Charoenyingcharoen P."/>
            <person name="Siriarchawattana P."/>
            <person name="Likhitrattanapisal S."/>
            <person name="Nilsakha T."/>
            <person name="Chanpet A."/>
            <person name="Rattanawaree P."/>
            <person name="Ingsriswang S."/>
        </authorList>
    </citation>
    <scope>NUCLEOTIDE SEQUENCE [LARGE SCALE GENOMIC DNA]</scope>
    <source>
        <strain evidence="2 3">TBRC 17660</strain>
    </source>
</reference>
<dbReference type="PANTHER" id="PTHR30373:SF8">
    <property type="entry name" value="BLL7265 PROTEIN"/>
    <property type="match status" value="1"/>
</dbReference>
<sequence>MEIRLLRWIRHRWLDDAALRLPHGIVERLAEGIRHCEQGHSAQVSLHIESSLPTSYLWRKQEMSALLEIRAKDLFASKGIWDTEENNGLLIYLCLAERSVELVFDRAIQRAIAAAEWKSMLSRMAQHVQSSDIEVGMLELLGEMSTLLAEHFPVTQGRTLTNEISDTPTLQ</sequence>
<dbReference type="PANTHER" id="PTHR30373">
    <property type="entry name" value="UPF0603 PROTEIN YGCG"/>
    <property type="match status" value="1"/>
</dbReference>